<evidence type="ECO:0000256" key="4">
    <source>
        <dbReference type="ARBA" id="ARBA00022989"/>
    </source>
</evidence>
<keyword evidence="11" id="KW-1185">Reference proteome</keyword>
<evidence type="ECO:0000256" key="6">
    <source>
        <dbReference type="ARBA" id="ARBA00023136"/>
    </source>
</evidence>
<feature type="transmembrane region" description="Helical" evidence="8">
    <location>
        <begin position="420"/>
        <end position="444"/>
    </location>
</feature>
<feature type="domain" description="Major facilitator superfamily (MFS) profile" evidence="9">
    <location>
        <begin position="74"/>
        <end position="474"/>
    </location>
</feature>
<proteinExistence type="inferred from homology"/>
<keyword evidence="6 8" id="KW-0472">Membrane</keyword>
<feature type="compositionally biased region" description="Basic and acidic residues" evidence="7">
    <location>
        <begin position="28"/>
        <end position="37"/>
    </location>
</feature>
<keyword evidence="4 8" id="KW-1133">Transmembrane helix</keyword>
<evidence type="ECO:0000256" key="7">
    <source>
        <dbReference type="SAM" id="MobiDB-lite"/>
    </source>
</evidence>
<evidence type="ECO:0000256" key="5">
    <source>
        <dbReference type="ARBA" id="ARBA00023063"/>
    </source>
</evidence>
<dbReference type="PROSITE" id="PS50850">
    <property type="entry name" value="MFS"/>
    <property type="match status" value="1"/>
</dbReference>
<evidence type="ECO:0000313" key="10">
    <source>
        <dbReference type="EMBL" id="KAK4538578.1"/>
    </source>
</evidence>
<evidence type="ECO:0000256" key="8">
    <source>
        <dbReference type="SAM" id="Phobius"/>
    </source>
</evidence>
<comment type="caution">
    <text evidence="10">The sequence shown here is derived from an EMBL/GenBank/DDBJ whole genome shotgun (WGS) entry which is preliminary data.</text>
</comment>
<feature type="transmembrane region" description="Helical" evidence="8">
    <location>
        <begin position="391"/>
        <end position="413"/>
    </location>
</feature>
<dbReference type="Gene3D" id="1.20.1250.20">
    <property type="entry name" value="MFS general substrate transporter like domains"/>
    <property type="match status" value="2"/>
</dbReference>
<dbReference type="Pfam" id="PF07690">
    <property type="entry name" value="MFS_1"/>
    <property type="match status" value="1"/>
</dbReference>
<feature type="transmembrane region" description="Helical" evidence="8">
    <location>
        <begin position="365"/>
        <end position="385"/>
    </location>
</feature>
<keyword evidence="3 8" id="KW-0812">Transmembrane</keyword>
<dbReference type="AlphaFoldDB" id="A0AAV9J3G5"/>
<comment type="similarity">
    <text evidence="2">Belongs to the major facilitator superfamily. Nitrate/nitrite porter (TC 2.A.1.8) family.</text>
</comment>
<gene>
    <name evidence="10" type="ORF">CDCA_CDCA18G4603</name>
</gene>
<feature type="transmembrane region" description="Helical" evidence="8">
    <location>
        <begin position="74"/>
        <end position="96"/>
    </location>
</feature>
<feature type="transmembrane region" description="Helical" evidence="8">
    <location>
        <begin position="164"/>
        <end position="184"/>
    </location>
</feature>
<dbReference type="InterPro" id="IPR020846">
    <property type="entry name" value="MFS_dom"/>
</dbReference>
<organism evidence="10 11">
    <name type="scientific">Cyanidium caldarium</name>
    <name type="common">Red alga</name>
    <dbReference type="NCBI Taxonomy" id="2771"/>
    <lineage>
        <taxon>Eukaryota</taxon>
        <taxon>Rhodophyta</taxon>
        <taxon>Bangiophyceae</taxon>
        <taxon>Cyanidiales</taxon>
        <taxon>Cyanidiaceae</taxon>
        <taxon>Cyanidium</taxon>
    </lineage>
</organism>
<dbReference type="SUPFAM" id="SSF103473">
    <property type="entry name" value="MFS general substrate transporter"/>
    <property type="match status" value="1"/>
</dbReference>
<name>A0AAV9J3G5_CYACA</name>
<feature type="transmembrane region" description="Helical" evidence="8">
    <location>
        <begin position="196"/>
        <end position="219"/>
    </location>
</feature>
<dbReference type="PANTHER" id="PTHR23515">
    <property type="entry name" value="HIGH-AFFINITY NITRATE TRANSPORTER 2.3"/>
    <property type="match status" value="1"/>
</dbReference>
<dbReference type="InterPro" id="IPR011701">
    <property type="entry name" value="MFS"/>
</dbReference>
<dbReference type="GO" id="GO:0042128">
    <property type="term" value="P:nitrate assimilation"/>
    <property type="evidence" value="ECO:0007669"/>
    <property type="project" value="UniProtKB-KW"/>
</dbReference>
<evidence type="ECO:0000256" key="2">
    <source>
        <dbReference type="ARBA" id="ARBA00008432"/>
    </source>
</evidence>
<protein>
    <recommendedName>
        <fullName evidence="9">Major facilitator superfamily (MFS) profile domain-containing protein</fullName>
    </recommendedName>
</protein>
<sequence length="545" mass="59414">MEDPIPPEPPSGADEREDTLASTAPSREVSKDWKDLEGEAAGEPEEPHFRLPVDVLHRARRLEPWRFDRPHMRAFHFAWSSFFLAFFGWFAVPALLPTIKTSTSLGLDSKSKVYDSNAVALVGTVLMRFVIGSMADRYGPRISQATLLTVFSLPIYLLGTTFNYGSFVACRFFIGMVGATFVITEFWTSTMFSRNIVGTANAVAAGWGNAGGGVTLALMPQFFDLMKVFGLDDDKAWRVVMVIPATANIIMAVCLYLFADDCPDGPYKNLRREPNIQPVQPWEAFLRAASNPRTWVLFLIYASCFGVELTMDSTLTSYFHAVYKLGQDTAGVAAGLFGILNIFARALGGIGSDLMAHWFSMRGRVAWLFCLILLEGVFALVFSRMSTLSGALPVLIIFSIFTQMSCGGTFSIVPFVDPKVLGAVSGIVGGGGNAGGVFFSLVFSRVDYQPAMLIISLVVIGMSLVVLPLLWPLEVPPSTIGITEGEMSYIRRHSTQSVDAAGATELPRTDEIHVVPETGEATEGSVERAEVKGRTLAVTGEEKVE</sequence>
<evidence type="ECO:0000313" key="11">
    <source>
        <dbReference type="Proteomes" id="UP001301350"/>
    </source>
</evidence>
<evidence type="ECO:0000259" key="9">
    <source>
        <dbReference type="PROSITE" id="PS50850"/>
    </source>
</evidence>
<feature type="region of interest" description="Disordered" evidence="7">
    <location>
        <begin position="1"/>
        <end position="44"/>
    </location>
</feature>
<feature type="transmembrane region" description="Helical" evidence="8">
    <location>
        <begin position="325"/>
        <end position="344"/>
    </location>
</feature>
<dbReference type="GO" id="GO:0015112">
    <property type="term" value="F:nitrate transmembrane transporter activity"/>
    <property type="evidence" value="ECO:0007669"/>
    <property type="project" value="InterPro"/>
</dbReference>
<feature type="transmembrane region" description="Helical" evidence="8">
    <location>
        <begin position="116"/>
        <end position="135"/>
    </location>
</feature>
<feature type="transmembrane region" description="Helical" evidence="8">
    <location>
        <begin position="142"/>
        <end position="158"/>
    </location>
</feature>
<comment type="subcellular location">
    <subcellularLocation>
        <location evidence="1">Membrane</location>
        <topology evidence="1">Multi-pass membrane protein</topology>
    </subcellularLocation>
</comment>
<dbReference type="EMBL" id="JANCYW010000018">
    <property type="protein sequence ID" value="KAK4538578.1"/>
    <property type="molecule type" value="Genomic_DNA"/>
</dbReference>
<feature type="transmembrane region" description="Helical" evidence="8">
    <location>
        <begin position="450"/>
        <end position="471"/>
    </location>
</feature>
<evidence type="ECO:0000256" key="3">
    <source>
        <dbReference type="ARBA" id="ARBA00022692"/>
    </source>
</evidence>
<dbReference type="Proteomes" id="UP001301350">
    <property type="component" value="Unassembled WGS sequence"/>
</dbReference>
<dbReference type="InterPro" id="IPR044772">
    <property type="entry name" value="NO3_transporter"/>
</dbReference>
<feature type="transmembrane region" description="Helical" evidence="8">
    <location>
        <begin position="239"/>
        <end position="259"/>
    </location>
</feature>
<keyword evidence="5" id="KW-0534">Nitrate assimilation</keyword>
<accession>A0AAV9J3G5</accession>
<dbReference type="InterPro" id="IPR036259">
    <property type="entry name" value="MFS_trans_sf"/>
</dbReference>
<dbReference type="GO" id="GO:0016020">
    <property type="term" value="C:membrane"/>
    <property type="evidence" value="ECO:0007669"/>
    <property type="project" value="UniProtKB-SubCell"/>
</dbReference>
<evidence type="ECO:0000256" key="1">
    <source>
        <dbReference type="ARBA" id="ARBA00004141"/>
    </source>
</evidence>
<reference evidence="10 11" key="1">
    <citation type="submission" date="2022-07" db="EMBL/GenBank/DDBJ databases">
        <title>Genome-wide signatures of adaptation to extreme environments.</title>
        <authorList>
            <person name="Cho C.H."/>
            <person name="Yoon H.S."/>
        </authorList>
    </citation>
    <scope>NUCLEOTIDE SEQUENCE [LARGE SCALE GENOMIC DNA]</scope>
    <source>
        <strain evidence="10 11">DBV 063 E5</strain>
    </source>
</reference>
<feature type="compositionally biased region" description="Pro residues" evidence="7">
    <location>
        <begin position="1"/>
        <end position="10"/>
    </location>
</feature>